<evidence type="ECO:0000313" key="6">
    <source>
        <dbReference type="EMBL" id="MFD1710112.1"/>
    </source>
</evidence>
<dbReference type="SUPFAM" id="SSF81301">
    <property type="entry name" value="Nucleotidyltransferase"/>
    <property type="match status" value="1"/>
</dbReference>
<dbReference type="EMBL" id="JBHUEJ010000015">
    <property type="protein sequence ID" value="MFD1710112.1"/>
    <property type="molecule type" value="Genomic_DNA"/>
</dbReference>
<evidence type="ECO:0000256" key="2">
    <source>
        <dbReference type="ARBA" id="ARBA00035126"/>
    </source>
</evidence>
<evidence type="ECO:0000256" key="4">
    <source>
        <dbReference type="ARBA" id="ARBA00048566"/>
    </source>
</evidence>
<dbReference type="InterPro" id="IPR043519">
    <property type="entry name" value="NT_sf"/>
</dbReference>
<reference evidence="7" key="1">
    <citation type="journal article" date="2019" name="Int. J. Syst. Evol. Microbiol.">
        <title>The Global Catalogue of Microorganisms (GCM) 10K type strain sequencing project: providing services to taxonomists for standard genome sequencing and annotation.</title>
        <authorList>
            <consortium name="The Broad Institute Genomics Platform"/>
            <consortium name="The Broad Institute Genome Sequencing Center for Infectious Disease"/>
            <person name="Wu L."/>
            <person name="Ma J."/>
        </authorList>
    </citation>
    <scope>NUCLEOTIDE SEQUENCE [LARGE SCALE GENOMIC DNA]</scope>
    <source>
        <strain evidence="7">LMG 29247</strain>
    </source>
</reference>
<feature type="domain" description="Adenylyltransferase AadA C-terminal" evidence="5">
    <location>
        <begin position="153"/>
        <end position="257"/>
    </location>
</feature>
<comment type="caution">
    <text evidence="6">The sequence shown here is derived from an EMBL/GenBank/DDBJ whole genome shotgun (WGS) entry which is preliminary data.</text>
</comment>
<dbReference type="NCBIfam" id="NF010309">
    <property type="entry name" value="PRK13746.1"/>
    <property type="match status" value="1"/>
</dbReference>
<accession>A0ABW4KSN8</accession>
<organism evidence="6 7">
    <name type="scientific">Ottowia flava</name>
    <dbReference type="NCBI Taxonomy" id="2675430"/>
    <lineage>
        <taxon>Bacteria</taxon>
        <taxon>Pseudomonadati</taxon>
        <taxon>Pseudomonadota</taxon>
        <taxon>Betaproteobacteria</taxon>
        <taxon>Burkholderiales</taxon>
        <taxon>Comamonadaceae</taxon>
        <taxon>Ottowia</taxon>
    </lineage>
</organism>
<evidence type="ECO:0000259" key="5">
    <source>
        <dbReference type="Pfam" id="PF13427"/>
    </source>
</evidence>
<keyword evidence="1" id="KW-0808">Transferase</keyword>
<gene>
    <name evidence="6" type="ORF">ACFSF0_05820</name>
</gene>
<protein>
    <recommendedName>
        <fullName evidence="3">Aminoglycoside (3'') (9) adenylyltransferase</fullName>
        <ecNumber evidence="2">2.7.7.47</ecNumber>
    </recommendedName>
</protein>
<keyword evidence="7" id="KW-1185">Reference proteome</keyword>
<evidence type="ECO:0000313" key="7">
    <source>
        <dbReference type="Proteomes" id="UP001597304"/>
    </source>
</evidence>
<proteinExistence type="predicted"/>
<evidence type="ECO:0000256" key="1">
    <source>
        <dbReference type="ARBA" id="ARBA00022679"/>
    </source>
</evidence>
<dbReference type="Pfam" id="PF13427">
    <property type="entry name" value="AadA_C"/>
    <property type="match status" value="1"/>
</dbReference>
<name>A0ABW4KSN8_9BURK</name>
<dbReference type="InterPro" id="IPR025184">
    <property type="entry name" value="AadA_C"/>
</dbReference>
<comment type="catalytic activity">
    <reaction evidence="4">
        <text>streptomycin + ATP = 3''-O-adenylylstreptomycin + diphosphate</text>
        <dbReference type="Rhea" id="RHEA:20245"/>
        <dbReference type="ChEBI" id="CHEBI:30616"/>
        <dbReference type="ChEBI" id="CHEBI:33019"/>
        <dbReference type="ChEBI" id="CHEBI:58007"/>
        <dbReference type="ChEBI" id="CHEBI:58605"/>
        <dbReference type="EC" id="2.7.7.47"/>
    </reaction>
</comment>
<evidence type="ECO:0000256" key="3">
    <source>
        <dbReference type="ARBA" id="ARBA00035252"/>
    </source>
</evidence>
<keyword evidence="6" id="KW-0548">Nucleotidyltransferase</keyword>
<dbReference type="Proteomes" id="UP001597304">
    <property type="component" value="Unassembled WGS sequence"/>
</dbReference>
<dbReference type="EC" id="2.7.7.47" evidence="2"/>
<dbReference type="GO" id="GO:0016779">
    <property type="term" value="F:nucleotidyltransferase activity"/>
    <property type="evidence" value="ECO:0007669"/>
    <property type="project" value="UniProtKB-KW"/>
</dbReference>
<sequence>MTAPIPAAVAAQVQTATGVIRQQLGDTLVALHLYGSAVEPGGLHPLSDIDLMAAVSGPLPEATRRALMQALLAVSAPPGSDAALRALELTVVSLPEVKPWRSAPRRELQFGEWLRDDLIAGRFEPPMADPDLALLLTQLRAHSVALHGAAAVTLFDAVPADDVRGAMAAALALWHTEPDWRGDERNVLLTLARIWYSAHTGQVASKDAAADWALARLPQAQRPVLAQARAEYLGETQPGSAPWPAEAVAAVVRTVKAHVAPLGE</sequence>
<dbReference type="RefSeq" id="WP_147911876.1">
    <property type="nucleotide sequence ID" value="NZ_JBHUEJ010000015.1"/>
</dbReference>
<dbReference type="CDD" id="cd05403">
    <property type="entry name" value="NT_KNTase_like"/>
    <property type="match status" value="1"/>
</dbReference>